<dbReference type="GO" id="GO:0032747">
    <property type="term" value="P:positive regulation of interleukin-23 production"/>
    <property type="evidence" value="ECO:0007669"/>
    <property type="project" value="Ensembl"/>
</dbReference>
<dbReference type="GO" id="GO:2001240">
    <property type="term" value="P:negative regulation of extrinsic apoptotic signaling pathway in absence of ligand"/>
    <property type="evidence" value="ECO:0007669"/>
    <property type="project" value="Ensembl"/>
</dbReference>
<comment type="subcellular location">
    <subcellularLocation>
        <location evidence="2">Secreted</location>
    </subcellularLocation>
</comment>
<keyword evidence="10" id="KW-0325">Glycoprotein</keyword>
<sequence>MWLQNLFLLATVAYSISAPTGRPVTRPSRHVDAINEALRLLEDSDDTATVMQKAVNVVSGKFDPQKPTCLQTRLRLYKQGLQGGLTRLDVPLDTMAKHYEKHCPSTLETACNEQTITFESFKGNLKEFLHIIPFDCWNQGPAPGPSLPGRC</sequence>
<dbReference type="GO" id="GO:0005129">
    <property type="term" value="F:granulocyte macrophage colony-stimulating factor receptor binding"/>
    <property type="evidence" value="ECO:0007669"/>
    <property type="project" value="InterPro"/>
</dbReference>
<dbReference type="Ensembl" id="ENSLAFT00000017281.3">
    <property type="protein sequence ID" value="ENSLAFP00000014489.3"/>
    <property type="gene ID" value="ENSLAFG00000017283.3"/>
</dbReference>
<evidence type="ECO:0000256" key="1">
    <source>
        <dbReference type="ARBA" id="ARBA00003164"/>
    </source>
</evidence>
<dbReference type="PANTHER" id="PTHR10059">
    <property type="entry name" value="GRANULOCYTE-MACROPHAGE COLONY-STIMULATING FACTOR GM-CSF"/>
    <property type="match status" value="1"/>
</dbReference>
<organism evidence="14 15">
    <name type="scientific">Loxodonta africana</name>
    <name type="common">African elephant</name>
    <dbReference type="NCBI Taxonomy" id="9785"/>
    <lineage>
        <taxon>Eukaryota</taxon>
        <taxon>Metazoa</taxon>
        <taxon>Chordata</taxon>
        <taxon>Craniata</taxon>
        <taxon>Vertebrata</taxon>
        <taxon>Euteleostomi</taxon>
        <taxon>Mammalia</taxon>
        <taxon>Eutheria</taxon>
        <taxon>Afrotheria</taxon>
        <taxon>Proboscidea</taxon>
        <taxon>Elephantidae</taxon>
        <taxon>Loxodonta</taxon>
    </lineage>
</organism>
<dbReference type="SUPFAM" id="SSF47266">
    <property type="entry name" value="4-helical cytokines"/>
    <property type="match status" value="1"/>
</dbReference>
<dbReference type="GO" id="GO:0008083">
    <property type="term" value="F:growth factor activity"/>
    <property type="evidence" value="ECO:0007669"/>
    <property type="project" value="UniProtKB-KW"/>
</dbReference>
<reference evidence="14" key="2">
    <citation type="submission" date="2025-08" db="UniProtKB">
        <authorList>
            <consortium name="Ensembl"/>
        </authorList>
    </citation>
    <scope>IDENTIFICATION</scope>
    <source>
        <strain evidence="14">Isolate ISIS603380</strain>
    </source>
</reference>
<dbReference type="GO" id="GO:0070665">
    <property type="term" value="P:positive regulation of leukocyte proliferation"/>
    <property type="evidence" value="ECO:0007669"/>
    <property type="project" value="Ensembl"/>
</dbReference>
<name>G3TIK5_LOXAF</name>
<comment type="function">
    <text evidence="1">Cytokine that stimulates the growth and differentiation of hematopoietic precursor cells from various lineages, including granulocytes, macrophages, eosinophils and erythrocytes.</text>
</comment>
<dbReference type="GO" id="GO:0043011">
    <property type="term" value="P:myeloid dendritic cell differentiation"/>
    <property type="evidence" value="ECO:0007669"/>
    <property type="project" value="Ensembl"/>
</dbReference>
<dbReference type="GO" id="GO:0010744">
    <property type="term" value="P:positive regulation of macrophage derived foam cell differentiation"/>
    <property type="evidence" value="ECO:0007669"/>
    <property type="project" value="Ensembl"/>
</dbReference>
<dbReference type="InterPro" id="IPR009079">
    <property type="entry name" value="4_helix_cytokine-like_core"/>
</dbReference>
<dbReference type="PRINTS" id="PR00693">
    <property type="entry name" value="GMCSFACTOR"/>
</dbReference>
<dbReference type="InterPro" id="IPR000773">
    <property type="entry name" value="GM_colony-stim-fac"/>
</dbReference>
<feature type="chain" id="PRO_5003455510" description="Granulocyte-macrophage colony-stimulating factor" evidence="13">
    <location>
        <begin position="18"/>
        <end position="151"/>
    </location>
</feature>
<dbReference type="FunCoup" id="G3TIK5">
    <property type="interactions" value="8"/>
</dbReference>
<proteinExistence type="inferred from homology"/>
<dbReference type="SMART" id="SM00040">
    <property type="entry name" value="CSF2"/>
    <property type="match status" value="1"/>
</dbReference>
<evidence type="ECO:0000256" key="9">
    <source>
        <dbReference type="ARBA" id="ARBA00023157"/>
    </source>
</evidence>
<dbReference type="AlphaFoldDB" id="G3TIK5"/>
<keyword evidence="8" id="KW-0339">Growth factor</keyword>
<evidence type="ECO:0000256" key="10">
    <source>
        <dbReference type="ARBA" id="ARBA00023180"/>
    </source>
</evidence>
<evidence type="ECO:0000313" key="14">
    <source>
        <dbReference type="Ensembl" id="ENSLAFP00000014489.3"/>
    </source>
</evidence>
<dbReference type="GO" id="GO:0038157">
    <property type="term" value="P:granulocyte-macrophage colony-stimulating factor signaling pathway"/>
    <property type="evidence" value="ECO:0007669"/>
    <property type="project" value="Ensembl"/>
</dbReference>
<dbReference type="HOGENOM" id="CLU_152286_0_0_1"/>
<evidence type="ECO:0000313" key="15">
    <source>
        <dbReference type="Proteomes" id="UP000007646"/>
    </source>
</evidence>
<evidence type="ECO:0000256" key="11">
    <source>
        <dbReference type="ARBA" id="ARBA00025874"/>
    </source>
</evidence>
<evidence type="ECO:0000256" key="13">
    <source>
        <dbReference type="SAM" id="SignalP"/>
    </source>
</evidence>
<keyword evidence="5" id="KW-0202">Cytokine</keyword>
<reference evidence="14" key="3">
    <citation type="submission" date="2025-09" db="UniProtKB">
        <authorList>
            <consortium name="Ensembl"/>
        </authorList>
    </citation>
    <scope>IDENTIFICATION</scope>
    <source>
        <strain evidence="14">Isolate ISIS603380</strain>
    </source>
</reference>
<evidence type="ECO:0000256" key="7">
    <source>
        <dbReference type="ARBA" id="ARBA00022729"/>
    </source>
</evidence>
<dbReference type="GeneTree" id="ENSGT00390000013425"/>
<gene>
    <name evidence="14" type="primary">CSF2</name>
</gene>
<dbReference type="STRING" id="9785.ENSLAFP00000014489"/>
<dbReference type="PANTHER" id="PTHR10059:SF0">
    <property type="entry name" value="GRANULOCYTE-MACROPHAGE COLONY-STIMULATING FACTOR"/>
    <property type="match status" value="1"/>
</dbReference>
<protein>
    <recommendedName>
        <fullName evidence="4">Granulocyte-macrophage colony-stimulating factor</fullName>
    </recommendedName>
    <alternativeName>
        <fullName evidence="12">Colony-stimulating factor</fullName>
    </alternativeName>
</protein>
<dbReference type="Proteomes" id="UP000007646">
    <property type="component" value="Unassembled WGS sequence"/>
</dbReference>
<evidence type="ECO:0000256" key="5">
    <source>
        <dbReference type="ARBA" id="ARBA00022514"/>
    </source>
</evidence>
<dbReference type="eggNOG" id="ENOG502TDUI">
    <property type="taxonomic scope" value="Eukaryota"/>
</dbReference>
<keyword evidence="15" id="KW-1185">Reference proteome</keyword>
<dbReference type="Gene3D" id="1.20.1250.10">
    <property type="match status" value="1"/>
</dbReference>
<dbReference type="InParanoid" id="G3TIK5"/>
<dbReference type="GO" id="GO:0030526">
    <property type="term" value="C:granulocyte macrophage colony-stimulating factor receptor complex"/>
    <property type="evidence" value="ECO:0007669"/>
    <property type="project" value="Ensembl"/>
</dbReference>
<dbReference type="Pfam" id="PF01109">
    <property type="entry name" value="GM_CSF"/>
    <property type="match status" value="1"/>
</dbReference>
<dbReference type="GO" id="GO:0007259">
    <property type="term" value="P:cell surface receptor signaling pathway via JAK-STAT"/>
    <property type="evidence" value="ECO:0007669"/>
    <property type="project" value="Ensembl"/>
</dbReference>
<comment type="subunit">
    <text evidence="11">Monomer. The signaling GM-CSF receptor complex is a dodecamer of two head-to-head hexamers of two alpha, two beta, and two ligand subunits.</text>
</comment>
<comment type="similarity">
    <text evidence="3">Belongs to the GM-CSF family.</text>
</comment>
<feature type="signal peptide" evidence="13">
    <location>
        <begin position="1"/>
        <end position="17"/>
    </location>
</feature>
<dbReference type="OMA" id="SCETQII"/>
<evidence type="ECO:0000256" key="2">
    <source>
        <dbReference type="ARBA" id="ARBA00004613"/>
    </source>
</evidence>
<evidence type="ECO:0000256" key="8">
    <source>
        <dbReference type="ARBA" id="ARBA00023030"/>
    </source>
</evidence>
<dbReference type="GO" id="GO:0030225">
    <property type="term" value="P:macrophage differentiation"/>
    <property type="evidence" value="ECO:0007669"/>
    <property type="project" value="Ensembl"/>
</dbReference>
<accession>G3TIK5</accession>
<keyword evidence="7 13" id="KW-0732">Signal</keyword>
<evidence type="ECO:0000256" key="12">
    <source>
        <dbReference type="ARBA" id="ARBA00029601"/>
    </source>
</evidence>
<dbReference type="GO" id="GO:0005125">
    <property type="term" value="F:cytokine activity"/>
    <property type="evidence" value="ECO:0007669"/>
    <property type="project" value="UniProtKB-KW"/>
</dbReference>
<dbReference type="GO" id="GO:0097011">
    <property type="term" value="P:cellular response to granulocyte macrophage colony-stimulating factor stimulus"/>
    <property type="evidence" value="ECO:0007669"/>
    <property type="project" value="Ensembl"/>
</dbReference>
<evidence type="ECO:0000256" key="3">
    <source>
        <dbReference type="ARBA" id="ARBA00009378"/>
    </source>
</evidence>
<reference evidence="14 15" key="1">
    <citation type="submission" date="2009-06" db="EMBL/GenBank/DDBJ databases">
        <title>The Genome Sequence of Loxodonta africana (African elephant).</title>
        <authorList>
            <person name="Di Palma F."/>
            <person name="Heiman D."/>
            <person name="Young S."/>
            <person name="Johnson J."/>
            <person name="Lander E.S."/>
            <person name="Lindblad-Toh K."/>
        </authorList>
    </citation>
    <scope>NUCLEOTIDE SEQUENCE [LARGE SCALE GENOMIC DNA]</scope>
    <source>
        <strain evidence="14 15">Isolate ISIS603380</strain>
    </source>
</reference>
<evidence type="ECO:0000256" key="4">
    <source>
        <dbReference type="ARBA" id="ARBA00018697"/>
    </source>
</evidence>
<evidence type="ECO:0000256" key="6">
    <source>
        <dbReference type="ARBA" id="ARBA00022525"/>
    </source>
</evidence>
<dbReference type="GO" id="GO:0045892">
    <property type="term" value="P:negative regulation of DNA-templated transcription"/>
    <property type="evidence" value="ECO:0007669"/>
    <property type="project" value="Ensembl"/>
</dbReference>
<keyword evidence="6" id="KW-0964">Secreted</keyword>
<dbReference type="GO" id="GO:0005615">
    <property type="term" value="C:extracellular space"/>
    <property type="evidence" value="ECO:0007669"/>
    <property type="project" value="UniProtKB-KW"/>
</dbReference>
<keyword evidence="9" id="KW-1015">Disulfide bond</keyword>
<dbReference type="GO" id="GO:0006955">
    <property type="term" value="P:immune response"/>
    <property type="evidence" value="ECO:0007669"/>
    <property type="project" value="InterPro"/>
</dbReference>
<dbReference type="GO" id="GO:0071803">
    <property type="term" value="P:positive regulation of podosome assembly"/>
    <property type="evidence" value="ECO:0007669"/>
    <property type="project" value="Ensembl"/>
</dbReference>